<name>A0A7G1I2A6_MYCKA</name>
<sequence length="141" mass="13275">MAAGPVARAETVAATGCRGDGAWLWGRGAPAALVATVAVTAARAVAPRCCLVLLVPGAPAVQVSTPALVAMAGPAGMVVPAGTVGFSAGAALVAPVAPVGPAGPARMAVLSGVLAEPEELAATAAPAGEVRSCSATADTVV</sequence>
<dbReference type="EMBL" id="AP023343">
    <property type="protein sequence ID" value="BCI85170.1"/>
    <property type="molecule type" value="Genomic_DNA"/>
</dbReference>
<protein>
    <submittedName>
        <fullName evidence="1">Uncharacterized protein</fullName>
    </submittedName>
</protein>
<gene>
    <name evidence="1" type="ORF">NIIDMKKI_03760</name>
</gene>
<accession>A0A7G1I2A6</accession>
<dbReference type="AlphaFoldDB" id="A0A7G1I2A6"/>
<dbReference type="Proteomes" id="UP000516380">
    <property type="component" value="Chromosome"/>
</dbReference>
<keyword evidence="2" id="KW-1185">Reference proteome</keyword>
<organism evidence="1 2">
    <name type="scientific">Mycobacterium kansasii</name>
    <dbReference type="NCBI Taxonomy" id="1768"/>
    <lineage>
        <taxon>Bacteria</taxon>
        <taxon>Bacillati</taxon>
        <taxon>Actinomycetota</taxon>
        <taxon>Actinomycetes</taxon>
        <taxon>Mycobacteriales</taxon>
        <taxon>Mycobacteriaceae</taxon>
        <taxon>Mycobacterium</taxon>
    </lineage>
</organism>
<evidence type="ECO:0000313" key="1">
    <source>
        <dbReference type="EMBL" id="BCI85170.1"/>
    </source>
</evidence>
<evidence type="ECO:0000313" key="2">
    <source>
        <dbReference type="Proteomes" id="UP000516380"/>
    </source>
</evidence>
<reference evidence="1 2" key="1">
    <citation type="submission" date="2020-07" db="EMBL/GenBank/DDBJ databases">
        <title>Mycobacterium kansasii (former subtype) with zoonotic potential isolated from diseased indoor pet cat, Japan.</title>
        <authorList>
            <person name="Fukano H."/>
            <person name="Terazono T."/>
            <person name="Hoshino Y."/>
        </authorList>
    </citation>
    <scope>NUCLEOTIDE SEQUENCE [LARGE SCALE GENOMIC DNA]</scope>
    <source>
        <strain evidence="1 2">Kuro-I</strain>
    </source>
</reference>
<proteinExistence type="predicted"/>